<keyword evidence="1" id="KW-0560">Oxidoreductase</keyword>
<evidence type="ECO:0000313" key="4">
    <source>
        <dbReference type="EMBL" id="AHG89764.1"/>
    </source>
</evidence>
<feature type="domain" description="Putative oxidoreductase C-terminal" evidence="3">
    <location>
        <begin position="186"/>
        <end position="462"/>
    </location>
</feature>
<evidence type="ECO:0000259" key="3">
    <source>
        <dbReference type="Pfam" id="PF16490"/>
    </source>
</evidence>
<feature type="signal peptide" evidence="2">
    <location>
        <begin position="1"/>
        <end position="21"/>
    </location>
</feature>
<dbReference type="STRING" id="861299.J421_2227"/>
<dbReference type="OrthoDB" id="9785257at2"/>
<protein>
    <recommendedName>
        <fullName evidence="3">Putative oxidoreductase C-terminal domain-containing protein</fullName>
    </recommendedName>
</protein>
<dbReference type="SUPFAM" id="SSF51735">
    <property type="entry name" value="NAD(P)-binding Rossmann-fold domains"/>
    <property type="match status" value="1"/>
</dbReference>
<organism evidence="4 5">
    <name type="scientific">Gemmatirosa kalamazoonensis</name>
    <dbReference type="NCBI Taxonomy" id="861299"/>
    <lineage>
        <taxon>Bacteria</taxon>
        <taxon>Pseudomonadati</taxon>
        <taxon>Gemmatimonadota</taxon>
        <taxon>Gemmatimonadia</taxon>
        <taxon>Gemmatimonadales</taxon>
        <taxon>Gemmatimonadaceae</taxon>
        <taxon>Gemmatirosa</taxon>
    </lineage>
</organism>
<proteinExistence type="predicted"/>
<feature type="chain" id="PRO_5004794909" description="Putative oxidoreductase C-terminal domain-containing protein" evidence="2">
    <location>
        <begin position="22"/>
        <end position="770"/>
    </location>
</feature>
<dbReference type="eggNOG" id="COG0673">
    <property type="taxonomic scope" value="Bacteria"/>
</dbReference>
<dbReference type="eggNOG" id="COG3828">
    <property type="taxonomic scope" value="Bacteria"/>
</dbReference>
<sequence length="770" mass="84037">MRARLTLALAAVLASGGAAGAQPVSKDGASASAGARFHLITLDPGHFHASLVQKYMYPDVDSTVRVYAPAGDDLQQHLARIDAFNTRAESPTKWKETVYTGADYFERMLADKPPVGSVVVIAGNNARKTEYILRSVQSGLNVLGDKPMVRTAADLVQLRKAFDVARAKGVLLYDIMTERHEITNTLQRELANRAAVFGTLVKGTPENPGIRMESIHYLYKNVNGTPLRRPEWFFDVKQEGEGLQDVGTHLIDLVQWEAFPDQPLRESDVTVLSSRRWATPVTPAQYKTVTGADSFPSYLKGDVRNGALQYFSNGDVVYRIRGVNVRVQATWDFEAPKGSGDQHHSVLRGTKATLEIRQGAPEKWKPTLYVRRDASVPAADFERALRAAVASLQATYPGVEVQPSGDEWQLVVPTKYDIGHEQHFAQVTNDYLSYLRAGKLPAWEVPNMLVKYATLAKAYELSHSARAAAGGWVRDAGSLAWASGDGFVWRFTFDKARGGKPFFEPVTVAAGPSLTNFKPADHPWHYGLWFSWKYINHVNYWEEDRTSGQAAGATQWSAPQIDARPDGSATIRMQLTYAQPTGEVDLTESRRLEISAPDASGAYTIDWTMRFTAGKDGAVLDRTPMPGEPNGAVNGGYAGLSVRLAASPLAVAFTTSEGPVTEFVRDRARPNAVAAGASFTLDGQPVGAIAILSDSSNTAGEAPWYMINSPAPADFRFMCAAILAPAVRTIPAGGTMDLRYRVAVRRAPWTPSDLSAALTRWVDGSRSASR</sequence>
<dbReference type="RefSeq" id="WP_025411252.1">
    <property type="nucleotide sequence ID" value="NZ_CP007128.1"/>
</dbReference>
<dbReference type="PANTHER" id="PTHR43818:SF11">
    <property type="entry name" value="BCDNA.GH03377"/>
    <property type="match status" value="1"/>
</dbReference>
<dbReference type="InParanoid" id="W0RFB0"/>
<dbReference type="HOGENOM" id="CLU_362807_0_0_0"/>
<dbReference type="KEGG" id="gba:J421_2227"/>
<dbReference type="InterPro" id="IPR029475">
    <property type="entry name" value="DUF6807"/>
</dbReference>
<dbReference type="EMBL" id="CP007128">
    <property type="protein sequence ID" value="AHG89764.1"/>
    <property type="molecule type" value="Genomic_DNA"/>
</dbReference>
<accession>W0RFB0</accession>
<keyword evidence="5" id="KW-1185">Reference proteome</keyword>
<evidence type="ECO:0000256" key="1">
    <source>
        <dbReference type="ARBA" id="ARBA00023002"/>
    </source>
</evidence>
<dbReference type="PANTHER" id="PTHR43818">
    <property type="entry name" value="BCDNA.GH03377"/>
    <property type="match status" value="1"/>
</dbReference>
<dbReference type="InterPro" id="IPR036291">
    <property type="entry name" value="NAD(P)-bd_dom_sf"/>
</dbReference>
<dbReference type="Proteomes" id="UP000019151">
    <property type="component" value="Chromosome"/>
</dbReference>
<gene>
    <name evidence="4" type="ORF">J421_2227</name>
</gene>
<evidence type="ECO:0000256" key="2">
    <source>
        <dbReference type="SAM" id="SignalP"/>
    </source>
</evidence>
<dbReference type="PATRIC" id="fig|861299.3.peg.2264"/>
<dbReference type="Gene3D" id="3.40.50.720">
    <property type="entry name" value="NAD(P)-binding Rossmann-like Domain"/>
    <property type="match status" value="1"/>
</dbReference>
<reference evidence="4 5" key="1">
    <citation type="journal article" date="2014" name="Genome Announc.">
        <title>Genome Sequence and Methylome of Soil Bacterium Gemmatirosa kalamazoonensis KBS708T, a Member of the Rarely Cultivated Gemmatimonadetes Phylum.</title>
        <authorList>
            <person name="Debruyn J.M."/>
            <person name="Radosevich M."/>
            <person name="Wommack K.E."/>
            <person name="Polson S.W."/>
            <person name="Hauser L.J."/>
            <person name="Fawaz M.N."/>
            <person name="Korlach J."/>
            <person name="Tsai Y.C."/>
        </authorList>
    </citation>
    <scope>NUCLEOTIDE SEQUENCE [LARGE SCALE GENOMIC DNA]</scope>
    <source>
        <strain evidence="4 5">KBS708</strain>
    </source>
</reference>
<evidence type="ECO:0000313" key="5">
    <source>
        <dbReference type="Proteomes" id="UP000019151"/>
    </source>
</evidence>
<dbReference type="Gene3D" id="3.30.360.10">
    <property type="entry name" value="Dihydrodipicolinate Reductase, domain 2"/>
    <property type="match status" value="1"/>
</dbReference>
<keyword evidence="2" id="KW-0732">Signal</keyword>
<name>W0RFB0_9BACT</name>
<dbReference type="Pfam" id="PF16490">
    <property type="entry name" value="Oxidoreduct_C"/>
    <property type="match status" value="1"/>
</dbReference>
<dbReference type="AlphaFoldDB" id="W0RFB0"/>
<dbReference type="GO" id="GO:0016491">
    <property type="term" value="F:oxidoreductase activity"/>
    <property type="evidence" value="ECO:0007669"/>
    <property type="project" value="UniProtKB-KW"/>
</dbReference>
<dbReference type="InterPro" id="IPR050463">
    <property type="entry name" value="Gfo/Idh/MocA_oxidrdct_glycsds"/>
</dbReference>
<dbReference type="InterPro" id="IPR032459">
    <property type="entry name" value="Oxidoreduct_C"/>
</dbReference>
<dbReference type="Pfam" id="PF14100">
    <property type="entry name" value="DUF6807"/>
    <property type="match status" value="1"/>
</dbReference>